<keyword evidence="1" id="KW-0732">Signal</keyword>
<evidence type="ECO:0000313" key="2">
    <source>
        <dbReference type="EMBL" id="UNV85144.1"/>
    </source>
</evidence>
<proteinExistence type="predicted"/>
<keyword evidence="3" id="KW-1185">Reference proteome</keyword>
<organism evidence="2 3">
    <name type="scientific">Neisseria macacae ATCC 33926</name>
    <dbReference type="NCBI Taxonomy" id="997348"/>
    <lineage>
        <taxon>Bacteria</taxon>
        <taxon>Pseudomonadati</taxon>
        <taxon>Pseudomonadota</taxon>
        <taxon>Betaproteobacteria</taxon>
        <taxon>Neisseriales</taxon>
        <taxon>Neisseriaceae</taxon>
        <taxon>Neisseria</taxon>
    </lineage>
</organism>
<dbReference type="RefSeq" id="WP_182096160.1">
    <property type="nucleotide sequence ID" value="NZ_CP094241.1"/>
</dbReference>
<gene>
    <name evidence="2" type="ORF">MON40_01005</name>
</gene>
<accession>A0ABY3Y7U3</accession>
<feature type="signal peptide" evidence="1">
    <location>
        <begin position="1"/>
        <end position="19"/>
    </location>
</feature>
<evidence type="ECO:0000313" key="3">
    <source>
        <dbReference type="Proteomes" id="UP000829455"/>
    </source>
</evidence>
<protein>
    <submittedName>
        <fullName evidence="2">Uncharacterized protein</fullName>
    </submittedName>
</protein>
<feature type="chain" id="PRO_5046171555" evidence="1">
    <location>
        <begin position="20"/>
        <end position="199"/>
    </location>
</feature>
<dbReference type="EMBL" id="CP094241">
    <property type="protein sequence ID" value="UNV85144.1"/>
    <property type="molecule type" value="Genomic_DNA"/>
</dbReference>
<name>A0ABY3Y7U3_9NEIS</name>
<evidence type="ECO:0000256" key="1">
    <source>
        <dbReference type="SAM" id="SignalP"/>
    </source>
</evidence>
<sequence>MKSLIISIILFFSSGFCIAQEIQSIKNEDKSCDDQNYKLSLFKTNDALFSASHCITIHHEEIDEINGIDGIEEIIYNSIVVNGKKYELKNFRKENSPSRKINLEAVSVYKDNRHPPLLIILFSEEFCCYPQLDGKDYTIYLYKIYQNKENGELKLILSNHILGENASGFNGISDHKIEFKLKNIREIKKYLNKKKALLN</sequence>
<dbReference type="Proteomes" id="UP000829455">
    <property type="component" value="Chromosome"/>
</dbReference>
<reference evidence="2 3" key="1">
    <citation type="submission" date="2022-03" db="EMBL/GenBank/DDBJ databases">
        <title>Genome sequencing of Neisseria macacae.</title>
        <authorList>
            <person name="Baek M.-G."/>
        </authorList>
    </citation>
    <scope>NUCLEOTIDE SEQUENCE [LARGE SCALE GENOMIC DNA]</scope>
    <source>
        <strain evidence="2 3">ATCC 33926</strain>
    </source>
</reference>